<evidence type="ECO:0000313" key="1">
    <source>
        <dbReference type="EMBL" id="VBB08237.1"/>
    </source>
</evidence>
<sequence length="85" mass="10313">MIRPKGHFSWEEPEIREWEDRYPYDDYENRCPPIAVLLIATAGVAVTCRPRYHYSCYPYSPCRPWYGWRPAYYGWECYPQYGTSM</sequence>
<reference evidence="1 2" key="1">
    <citation type="submission" date="2018-06" db="EMBL/GenBank/DDBJ databases">
        <authorList>
            <person name="Strepis N."/>
        </authorList>
    </citation>
    <scope>NUCLEOTIDE SEQUENCE [LARGE SCALE GENOMIC DNA]</scope>
    <source>
        <strain evidence="1">LUCI</strain>
    </source>
</reference>
<dbReference type="RefSeq" id="WP_126720608.1">
    <property type="nucleotide sequence ID" value="NZ_UPPP01000085.1"/>
</dbReference>
<proteinExistence type="predicted"/>
<protein>
    <submittedName>
        <fullName evidence="1">Uncharacterized protein</fullName>
    </submittedName>
</protein>
<name>A0A498RBG2_9FIRM</name>
<evidence type="ECO:0000313" key="2">
    <source>
        <dbReference type="Proteomes" id="UP000277811"/>
    </source>
</evidence>
<dbReference type="EMBL" id="UPPP01000085">
    <property type="protein sequence ID" value="VBB08237.1"/>
    <property type="molecule type" value="Genomic_DNA"/>
</dbReference>
<organism evidence="1 2">
    <name type="scientific">Lucifera butyrica</name>
    <dbReference type="NCBI Taxonomy" id="1351585"/>
    <lineage>
        <taxon>Bacteria</taxon>
        <taxon>Bacillati</taxon>
        <taxon>Bacillota</taxon>
        <taxon>Negativicutes</taxon>
        <taxon>Veillonellales</taxon>
        <taxon>Veillonellaceae</taxon>
        <taxon>Lucifera</taxon>
    </lineage>
</organism>
<accession>A0A498RBG2</accession>
<keyword evidence="2" id="KW-1185">Reference proteome</keyword>
<dbReference type="AlphaFoldDB" id="A0A498RBG2"/>
<dbReference type="Proteomes" id="UP000277811">
    <property type="component" value="Unassembled WGS sequence"/>
</dbReference>
<gene>
    <name evidence="1" type="ORF">LUCI_3506</name>
</gene>